<dbReference type="Pfam" id="PF10138">
    <property type="entry name" value="vWA-TerF-like"/>
    <property type="match status" value="1"/>
</dbReference>
<dbReference type="PANTHER" id="PTHR32097:SF17">
    <property type="entry name" value="CAMP-BINDING PROTEIN 1-RELATED"/>
    <property type="match status" value="1"/>
</dbReference>
<organism evidence="2 3">
    <name type="scientific">Ureibacillus aquaedulcis</name>
    <dbReference type="NCBI Taxonomy" id="3058421"/>
    <lineage>
        <taxon>Bacteria</taxon>
        <taxon>Bacillati</taxon>
        <taxon>Bacillota</taxon>
        <taxon>Bacilli</taxon>
        <taxon>Bacillales</taxon>
        <taxon>Caryophanaceae</taxon>
        <taxon>Ureibacillus</taxon>
    </lineage>
</organism>
<gene>
    <name evidence="2" type="ORF">QYB95_12805</name>
</gene>
<evidence type="ECO:0000313" key="3">
    <source>
        <dbReference type="Proteomes" id="UP001172743"/>
    </source>
</evidence>
<comment type="caution">
    <text evidence="2">The sequence shown here is derived from an EMBL/GenBank/DDBJ whole genome shotgun (WGS) entry which is preliminary data.</text>
</comment>
<proteinExistence type="predicted"/>
<dbReference type="CDD" id="cd06974">
    <property type="entry name" value="TerD_like"/>
    <property type="match status" value="1"/>
</dbReference>
<dbReference type="InterPro" id="IPR019303">
    <property type="entry name" value="vWA_TerF_C"/>
</dbReference>
<dbReference type="RefSeq" id="WP_301138718.1">
    <property type="nucleotide sequence ID" value="NZ_JAUHTQ010000009.1"/>
</dbReference>
<dbReference type="Proteomes" id="UP001172743">
    <property type="component" value="Unassembled WGS sequence"/>
</dbReference>
<name>A0ABT8GSP5_9BACL</name>
<dbReference type="SMART" id="SM00327">
    <property type="entry name" value="VWA"/>
    <property type="match status" value="1"/>
</dbReference>
<dbReference type="InterPro" id="IPR051324">
    <property type="entry name" value="Stress/Tellurium_Resist"/>
</dbReference>
<keyword evidence="3" id="KW-1185">Reference proteome</keyword>
<dbReference type="SUPFAM" id="SSF53300">
    <property type="entry name" value="vWA-like"/>
    <property type="match status" value="1"/>
</dbReference>
<protein>
    <submittedName>
        <fullName evidence="2">VWA domain-containing protein</fullName>
    </submittedName>
</protein>
<dbReference type="Gene3D" id="2.60.60.30">
    <property type="entry name" value="sav2460 like domains"/>
    <property type="match status" value="1"/>
</dbReference>
<dbReference type="InterPro" id="IPR003325">
    <property type="entry name" value="TerD"/>
</dbReference>
<reference evidence="2" key="1">
    <citation type="submission" date="2023-07" db="EMBL/GenBank/DDBJ databases">
        <title>Ureibacillus sp. isolated from freshwater well.</title>
        <authorList>
            <person name="Kirdat K."/>
            <person name="Bhatt A."/>
            <person name="Teware R."/>
            <person name="Bhavsar Y."/>
            <person name="Yadav A."/>
        </authorList>
    </citation>
    <scope>NUCLEOTIDE SEQUENCE</scope>
    <source>
        <strain evidence="2">BA0131</strain>
    </source>
</reference>
<dbReference type="EMBL" id="JAUHTQ010000009">
    <property type="protein sequence ID" value="MDN4494424.1"/>
    <property type="molecule type" value="Genomic_DNA"/>
</dbReference>
<evidence type="ECO:0000259" key="1">
    <source>
        <dbReference type="PROSITE" id="PS50234"/>
    </source>
</evidence>
<dbReference type="InterPro" id="IPR036465">
    <property type="entry name" value="vWFA_dom_sf"/>
</dbReference>
<accession>A0ABT8GSP5</accession>
<dbReference type="InterPro" id="IPR002035">
    <property type="entry name" value="VWF_A"/>
</dbReference>
<feature type="domain" description="VWFA" evidence="1">
    <location>
        <begin position="224"/>
        <end position="406"/>
    </location>
</feature>
<dbReference type="PROSITE" id="PS50234">
    <property type="entry name" value="VWFA"/>
    <property type="match status" value="1"/>
</dbReference>
<evidence type="ECO:0000313" key="2">
    <source>
        <dbReference type="EMBL" id="MDN4494424.1"/>
    </source>
</evidence>
<dbReference type="Pfam" id="PF02342">
    <property type="entry name" value="TerD"/>
    <property type="match status" value="1"/>
</dbReference>
<sequence length="424" mass="47348">MTKNTVTLVQGGNTPIAKDSTHDIVIEWRSSPADLDVSCFLVQADGNVPSDDYMIFYNQPTDPTRMITLHDKAPTTKTFSLSLPSLQPSNIQKCVFALTLDGPGTLKEVQDLKITVKSATDEILFNIHQLSEETSLVLAEIYRYKDWFKFRGIGQGFNGGLKPLAEAHGVVVEDETNTSEQIPSAQLESPAAPPSNVNMTKIDLLKKKVAVSLEKHKLTKEKARVAVVIDASGSMSMLYSKGTVQRAFEKVLAIAACMDDDGALDVWFFGDKFMRAPSVRESDYEDYVKRIYPKPRLFGGVGAGNNEPRVMADVIQKFTVEEPTKDLPTYIIFFSDGGIYEEKKISSLLVESSKENIFWQFVGIGNAKYGVLERLDNLTGRVVDNADFFALDDLDKIGDDELYNRLFNEFPQWLREARRLGITN</sequence>
<dbReference type="PANTHER" id="PTHR32097">
    <property type="entry name" value="CAMP-BINDING PROTEIN 1-RELATED"/>
    <property type="match status" value="1"/>
</dbReference>